<dbReference type="SUPFAM" id="SSF53335">
    <property type="entry name" value="S-adenosyl-L-methionine-dependent methyltransferases"/>
    <property type="match status" value="1"/>
</dbReference>
<dbReference type="Proteomes" id="UP000790580">
    <property type="component" value="Unassembled WGS sequence"/>
</dbReference>
<dbReference type="InterPro" id="IPR029063">
    <property type="entry name" value="SAM-dependent_MTases_sf"/>
</dbReference>
<dbReference type="RefSeq" id="WP_088074123.1">
    <property type="nucleotide sequence ID" value="NZ_JAHQCR010000023.1"/>
</dbReference>
<sequence>MSTKEYIKNIFKDPKIASITPTSQSCVAEICKRIDFEKRLVIIEYGPATGVFTEYLLNHLTDDSLIIAVELNPNFANYLGGNIQDHRLKVHQGNAEFIDKIMEDYDEEVDYVLSGIPFSLMTHNGRLSVVQKTHKLLKKGGKFLPYQTFFQRDEHLLHYLYHQFPEVNDNYLFRNIPPMRIYEAIK</sequence>
<organism evidence="2 3">
    <name type="scientific">Evansella alkalicola</name>
    <dbReference type="NCBI Taxonomy" id="745819"/>
    <lineage>
        <taxon>Bacteria</taxon>
        <taxon>Bacillati</taxon>
        <taxon>Bacillota</taxon>
        <taxon>Bacilli</taxon>
        <taxon>Bacillales</taxon>
        <taxon>Bacillaceae</taxon>
        <taxon>Evansella</taxon>
    </lineage>
</organism>
<evidence type="ECO:0000313" key="2">
    <source>
        <dbReference type="EMBL" id="MBU9720933.1"/>
    </source>
</evidence>
<proteinExistence type="predicted"/>
<dbReference type="InterPro" id="IPR041698">
    <property type="entry name" value="Methyltransf_25"/>
</dbReference>
<keyword evidence="3" id="KW-1185">Reference proteome</keyword>
<dbReference type="Pfam" id="PF13649">
    <property type="entry name" value="Methyltransf_25"/>
    <property type="match status" value="1"/>
</dbReference>
<dbReference type="EMBL" id="JAHQCR010000023">
    <property type="protein sequence ID" value="MBU9720933.1"/>
    <property type="molecule type" value="Genomic_DNA"/>
</dbReference>
<feature type="domain" description="Methyltransferase" evidence="1">
    <location>
        <begin position="42"/>
        <end position="141"/>
    </location>
</feature>
<accession>A0ABS6JR24</accession>
<dbReference type="GO" id="GO:0008168">
    <property type="term" value="F:methyltransferase activity"/>
    <property type="evidence" value="ECO:0007669"/>
    <property type="project" value="UniProtKB-KW"/>
</dbReference>
<keyword evidence="2" id="KW-0808">Transferase</keyword>
<dbReference type="Gene3D" id="3.40.50.150">
    <property type="entry name" value="Vaccinia Virus protein VP39"/>
    <property type="match status" value="1"/>
</dbReference>
<protein>
    <submittedName>
        <fullName evidence="2">Methyltransferase domain-containing protein</fullName>
    </submittedName>
</protein>
<name>A0ABS6JR24_9BACI</name>
<reference evidence="2 3" key="1">
    <citation type="submission" date="2021-06" db="EMBL/GenBank/DDBJ databases">
        <title>Bacillus sp. RD4P76, an endophyte from a halophyte.</title>
        <authorList>
            <person name="Sun J.-Q."/>
        </authorList>
    </citation>
    <scope>NUCLEOTIDE SEQUENCE [LARGE SCALE GENOMIC DNA]</scope>
    <source>
        <strain evidence="2 3">JCM 17098</strain>
    </source>
</reference>
<dbReference type="PROSITE" id="PS51257">
    <property type="entry name" value="PROKAR_LIPOPROTEIN"/>
    <property type="match status" value="1"/>
</dbReference>
<keyword evidence="2" id="KW-0489">Methyltransferase</keyword>
<dbReference type="CDD" id="cd02440">
    <property type="entry name" value="AdoMet_MTases"/>
    <property type="match status" value="1"/>
</dbReference>
<evidence type="ECO:0000313" key="3">
    <source>
        <dbReference type="Proteomes" id="UP000790580"/>
    </source>
</evidence>
<dbReference type="GO" id="GO:0032259">
    <property type="term" value="P:methylation"/>
    <property type="evidence" value="ECO:0007669"/>
    <property type="project" value="UniProtKB-KW"/>
</dbReference>
<gene>
    <name evidence="2" type="ORF">KS407_05650</name>
</gene>
<comment type="caution">
    <text evidence="2">The sequence shown here is derived from an EMBL/GenBank/DDBJ whole genome shotgun (WGS) entry which is preliminary data.</text>
</comment>
<evidence type="ECO:0000259" key="1">
    <source>
        <dbReference type="Pfam" id="PF13649"/>
    </source>
</evidence>